<dbReference type="CDD" id="cd00082">
    <property type="entry name" value="HisKA"/>
    <property type="match status" value="1"/>
</dbReference>
<dbReference type="InterPro" id="IPR050428">
    <property type="entry name" value="TCS_sensor_his_kinase"/>
</dbReference>
<comment type="caution">
    <text evidence="13">The sequence shown here is derived from an EMBL/GenBank/DDBJ whole genome shotgun (WGS) entry which is preliminary data.</text>
</comment>
<evidence type="ECO:0000256" key="4">
    <source>
        <dbReference type="ARBA" id="ARBA00022553"/>
    </source>
</evidence>
<evidence type="ECO:0000256" key="9">
    <source>
        <dbReference type="ARBA" id="ARBA00023012"/>
    </source>
</evidence>
<dbReference type="InterPro" id="IPR003594">
    <property type="entry name" value="HATPase_dom"/>
</dbReference>
<dbReference type="EMBL" id="JAQIBC010000001">
    <property type="protein sequence ID" value="MDM5262846.1"/>
    <property type="molecule type" value="Genomic_DNA"/>
</dbReference>
<evidence type="ECO:0000256" key="6">
    <source>
        <dbReference type="ARBA" id="ARBA00022692"/>
    </source>
</evidence>
<protein>
    <recommendedName>
        <fullName evidence="3">histidine kinase</fullName>
        <ecNumber evidence="3">2.7.13.3</ecNumber>
    </recommendedName>
</protein>
<dbReference type="InterPro" id="IPR004358">
    <property type="entry name" value="Sig_transdc_His_kin-like_C"/>
</dbReference>
<evidence type="ECO:0000256" key="5">
    <source>
        <dbReference type="ARBA" id="ARBA00022679"/>
    </source>
</evidence>
<evidence type="ECO:0000256" key="7">
    <source>
        <dbReference type="ARBA" id="ARBA00022777"/>
    </source>
</evidence>
<proteinExistence type="predicted"/>
<sequence>MISVFILLAIIGYLFFENNRVSMQNAMKFEMMYQARMLSSSIVMKAMDDGAKNEMDLASQHDFLKHLKHCRFQVGYYDKDKQPIYSEVDEFKVTDQSFFIEDGSAYTVMEDKSDHLGVHYIVLKENALSKNVQSLRIKIIGYLVLSFILMGIVGYFLGRLFLRPVREQIESLDNFISDTTHELNTPISAILMTIQSLKDIEPKKLQRLEASAKRLSVMYSSLTYRLEGKVEPSEVLCFSDVVKERVEYVKELIDSKRLHISLDLEPTEVLMPKTSSYRLIDNLLSNAIKYSDVGDSIGITLKDHVLKVKDTGVGIDKKVQEDIFKRYYRENDERGGFGIGLNIVLAICKQYKIKLDLESKKGEGSTFILTFPVVKK</sequence>
<evidence type="ECO:0000313" key="14">
    <source>
        <dbReference type="Proteomes" id="UP001169066"/>
    </source>
</evidence>
<comment type="catalytic activity">
    <reaction evidence="1">
        <text>ATP + protein L-histidine = ADP + protein N-phospho-L-histidine.</text>
        <dbReference type="EC" id="2.7.13.3"/>
    </reaction>
</comment>
<reference evidence="13" key="1">
    <citation type="submission" date="2023-01" db="EMBL/GenBank/DDBJ databases">
        <title>Sulfurovum sp. XTW-4 genome assembly.</title>
        <authorList>
            <person name="Wang J."/>
        </authorList>
    </citation>
    <scope>NUCLEOTIDE SEQUENCE</scope>
    <source>
        <strain evidence="13">XTW-4</strain>
    </source>
</reference>
<evidence type="ECO:0000313" key="13">
    <source>
        <dbReference type="EMBL" id="MDM5262846.1"/>
    </source>
</evidence>
<evidence type="ECO:0000256" key="3">
    <source>
        <dbReference type="ARBA" id="ARBA00012438"/>
    </source>
</evidence>
<keyword evidence="6 11" id="KW-0812">Transmembrane</keyword>
<evidence type="ECO:0000256" key="2">
    <source>
        <dbReference type="ARBA" id="ARBA00004141"/>
    </source>
</evidence>
<dbReference type="PRINTS" id="PR00344">
    <property type="entry name" value="BCTRLSENSOR"/>
</dbReference>
<name>A0ABT7QP49_9BACT</name>
<evidence type="ECO:0000256" key="8">
    <source>
        <dbReference type="ARBA" id="ARBA00022989"/>
    </source>
</evidence>
<dbReference type="SUPFAM" id="SSF55874">
    <property type="entry name" value="ATPase domain of HSP90 chaperone/DNA topoisomerase II/histidine kinase"/>
    <property type="match status" value="1"/>
</dbReference>
<accession>A0ABT7QP49</accession>
<dbReference type="InterPro" id="IPR036097">
    <property type="entry name" value="HisK_dim/P_sf"/>
</dbReference>
<dbReference type="PANTHER" id="PTHR45436:SF15">
    <property type="entry name" value="SENSOR HISTIDINE KINASE CUSS"/>
    <property type="match status" value="1"/>
</dbReference>
<dbReference type="InterPro" id="IPR005467">
    <property type="entry name" value="His_kinase_dom"/>
</dbReference>
<dbReference type="InterPro" id="IPR036890">
    <property type="entry name" value="HATPase_C_sf"/>
</dbReference>
<dbReference type="InterPro" id="IPR003661">
    <property type="entry name" value="HisK_dim/P_dom"/>
</dbReference>
<dbReference type="RefSeq" id="WP_289401013.1">
    <property type="nucleotide sequence ID" value="NZ_JAQIBC010000001.1"/>
</dbReference>
<dbReference type="PANTHER" id="PTHR45436">
    <property type="entry name" value="SENSOR HISTIDINE KINASE YKOH"/>
    <property type="match status" value="1"/>
</dbReference>
<feature type="domain" description="Histidine kinase" evidence="12">
    <location>
        <begin position="178"/>
        <end position="375"/>
    </location>
</feature>
<dbReference type="EC" id="2.7.13.3" evidence="3"/>
<keyword evidence="5" id="KW-0808">Transferase</keyword>
<keyword evidence="8 11" id="KW-1133">Transmembrane helix</keyword>
<evidence type="ECO:0000256" key="10">
    <source>
        <dbReference type="ARBA" id="ARBA00023136"/>
    </source>
</evidence>
<comment type="subcellular location">
    <subcellularLocation>
        <location evidence="2">Membrane</location>
        <topology evidence="2">Multi-pass membrane protein</topology>
    </subcellularLocation>
</comment>
<evidence type="ECO:0000259" key="12">
    <source>
        <dbReference type="PROSITE" id="PS50109"/>
    </source>
</evidence>
<dbReference type="Gene3D" id="3.30.565.10">
    <property type="entry name" value="Histidine kinase-like ATPase, C-terminal domain"/>
    <property type="match status" value="1"/>
</dbReference>
<keyword evidence="4" id="KW-0597">Phosphoprotein</keyword>
<dbReference type="PROSITE" id="PS50109">
    <property type="entry name" value="HIS_KIN"/>
    <property type="match status" value="1"/>
</dbReference>
<evidence type="ECO:0000256" key="1">
    <source>
        <dbReference type="ARBA" id="ARBA00000085"/>
    </source>
</evidence>
<feature type="transmembrane region" description="Helical" evidence="11">
    <location>
        <begin position="139"/>
        <end position="162"/>
    </location>
</feature>
<evidence type="ECO:0000256" key="11">
    <source>
        <dbReference type="SAM" id="Phobius"/>
    </source>
</evidence>
<keyword evidence="7 13" id="KW-0418">Kinase</keyword>
<keyword evidence="9" id="KW-0902">Two-component regulatory system</keyword>
<gene>
    <name evidence="13" type="ORF">PF327_01410</name>
</gene>
<keyword evidence="10 11" id="KW-0472">Membrane</keyword>
<dbReference type="Pfam" id="PF02518">
    <property type="entry name" value="HATPase_c"/>
    <property type="match status" value="1"/>
</dbReference>
<dbReference type="SMART" id="SM00387">
    <property type="entry name" value="HATPase_c"/>
    <property type="match status" value="1"/>
</dbReference>
<dbReference type="Proteomes" id="UP001169066">
    <property type="component" value="Unassembled WGS sequence"/>
</dbReference>
<dbReference type="Gene3D" id="1.10.287.130">
    <property type="match status" value="1"/>
</dbReference>
<dbReference type="Pfam" id="PF00512">
    <property type="entry name" value="HisKA"/>
    <property type="match status" value="1"/>
</dbReference>
<keyword evidence="14" id="KW-1185">Reference proteome</keyword>
<dbReference type="SMART" id="SM00388">
    <property type="entry name" value="HisKA"/>
    <property type="match status" value="1"/>
</dbReference>
<dbReference type="SUPFAM" id="SSF47384">
    <property type="entry name" value="Homodimeric domain of signal transducing histidine kinase"/>
    <property type="match status" value="1"/>
</dbReference>
<dbReference type="GO" id="GO:0016301">
    <property type="term" value="F:kinase activity"/>
    <property type="evidence" value="ECO:0007669"/>
    <property type="project" value="UniProtKB-KW"/>
</dbReference>
<organism evidence="13 14">
    <name type="scientific">Sulfurovum xiamenensis</name>
    <dbReference type="NCBI Taxonomy" id="3019066"/>
    <lineage>
        <taxon>Bacteria</taxon>
        <taxon>Pseudomonadati</taxon>
        <taxon>Campylobacterota</taxon>
        <taxon>Epsilonproteobacteria</taxon>
        <taxon>Campylobacterales</taxon>
        <taxon>Sulfurovaceae</taxon>
        <taxon>Sulfurovum</taxon>
    </lineage>
</organism>